<keyword evidence="2" id="KW-1185">Reference proteome</keyword>
<gene>
    <name evidence="1" type="ORF">CY35_07G111700</name>
</gene>
<sequence length="440" mass="48914">MADVQEADAEDLLQAAPETTSLDTASDVENEVVSKVSDTTALQARDGKDIQGIPWDQLQFTREKYRETRLQQYKNYENLLQSHDELEKECKAVEKEGKFYHFQHNTRSVKPTIIHFQLRNLVWATSKHDVYLVHNFSVMHWSSMSHEATEVLNLAGPVTASEIQKHPSAYHQELGHVQISTMCVKQNLLVAGGYQGEMVCKNLDSPDISFCAKLTHENAITNAIDIYNNSSGAVQIMSSNNDSVVRVFDCNTFSLIKSFSFPWAANHTSVSPDGKMVIVVGDNPDGLLSNSQTGKVIATLKGHIDYSFASAWHPDGQVFVTGNQDTTARLWDIRNLGSSLAVLKGHIGAIRSLRFTSDGRFMAMAEPADFVHVFDTKQDYTKCQEIDLFGEVAGISFSPDSEALYVGVADRNYGSLLEFNRSCNNSLPQIGIVRPLFGNH</sequence>
<evidence type="ECO:0000313" key="2">
    <source>
        <dbReference type="Proteomes" id="UP000828922"/>
    </source>
</evidence>
<reference evidence="2" key="1">
    <citation type="journal article" date="2022" name="New Phytol.">
        <title>Phylogenomic structure and speciation in an emerging model: the Sphagnum magellanicum complex (Bryophyta).</title>
        <authorList>
            <person name="Shaw A.J."/>
            <person name="Piatkowski B."/>
            <person name="Duffy A.M."/>
            <person name="Aguero B."/>
            <person name="Imwattana K."/>
            <person name="Nieto-Lugilde M."/>
            <person name="Healey A."/>
            <person name="Weston D.J."/>
            <person name="Patel M.N."/>
            <person name="Schmutz J."/>
            <person name="Grimwood J."/>
            <person name="Yavitt J.B."/>
            <person name="Hassel K."/>
            <person name="Stenoien H.K."/>
            <person name="Flatberg K.I."/>
            <person name="Bickford C.P."/>
            <person name="Hicks K.A."/>
        </authorList>
    </citation>
    <scope>NUCLEOTIDE SEQUENCE [LARGE SCALE GENOMIC DNA]</scope>
</reference>
<dbReference type="EMBL" id="CM038913">
    <property type="protein sequence ID" value="KAH9557941.1"/>
    <property type="molecule type" value="Genomic_DNA"/>
</dbReference>
<dbReference type="Proteomes" id="UP000828922">
    <property type="component" value="Linkage Group LG07"/>
</dbReference>
<accession>A0ACB8HQ98</accession>
<organism evidence="1 2">
    <name type="scientific">Sphagnum magellanicum</name>
    <dbReference type="NCBI Taxonomy" id="128215"/>
    <lineage>
        <taxon>Eukaryota</taxon>
        <taxon>Viridiplantae</taxon>
        <taxon>Streptophyta</taxon>
        <taxon>Embryophyta</taxon>
        <taxon>Bryophyta</taxon>
        <taxon>Sphagnophytina</taxon>
        <taxon>Sphagnopsida</taxon>
        <taxon>Sphagnales</taxon>
        <taxon>Sphagnaceae</taxon>
        <taxon>Sphagnum</taxon>
    </lineage>
</organism>
<name>A0ACB8HQ98_9BRYO</name>
<evidence type="ECO:0000313" key="1">
    <source>
        <dbReference type="EMBL" id="KAH9557941.1"/>
    </source>
</evidence>
<comment type="caution">
    <text evidence="1">The sequence shown here is derived from an EMBL/GenBank/DDBJ whole genome shotgun (WGS) entry which is preliminary data.</text>
</comment>
<proteinExistence type="predicted"/>
<protein>
    <submittedName>
        <fullName evidence="1">Uncharacterized protein</fullName>
    </submittedName>
</protein>